<comment type="caution">
    <text evidence="4">The sequence shown here is derived from an EMBL/GenBank/DDBJ whole genome shotgun (WGS) entry which is preliminary data.</text>
</comment>
<dbReference type="InterPro" id="IPR024618">
    <property type="entry name" value="DUF3857"/>
</dbReference>
<dbReference type="InterPro" id="IPR038765">
    <property type="entry name" value="Papain-like_cys_pep_sf"/>
</dbReference>
<proteinExistence type="predicted"/>
<dbReference type="Gene3D" id="3.10.620.30">
    <property type="match status" value="1"/>
</dbReference>
<feature type="signal peptide" evidence="2">
    <location>
        <begin position="1"/>
        <end position="23"/>
    </location>
</feature>
<organism evidence="4 5">
    <name type="scientific">Pedobacter duraquae</name>
    <dbReference type="NCBI Taxonomy" id="425511"/>
    <lineage>
        <taxon>Bacteria</taxon>
        <taxon>Pseudomonadati</taxon>
        <taxon>Bacteroidota</taxon>
        <taxon>Sphingobacteriia</taxon>
        <taxon>Sphingobacteriales</taxon>
        <taxon>Sphingobacteriaceae</taxon>
        <taxon>Pedobacter</taxon>
    </lineage>
</organism>
<evidence type="ECO:0000259" key="3">
    <source>
        <dbReference type="SMART" id="SM00460"/>
    </source>
</evidence>
<keyword evidence="1" id="KW-0802">TPR repeat</keyword>
<dbReference type="Pfam" id="PF01841">
    <property type="entry name" value="Transglut_core"/>
    <property type="match status" value="1"/>
</dbReference>
<dbReference type="SMART" id="SM00028">
    <property type="entry name" value="TPR"/>
    <property type="match status" value="3"/>
</dbReference>
<dbReference type="Gene3D" id="2.60.40.3140">
    <property type="match status" value="1"/>
</dbReference>
<dbReference type="InterPro" id="IPR019734">
    <property type="entry name" value="TPR_rpt"/>
</dbReference>
<feature type="repeat" description="TPR" evidence="1">
    <location>
        <begin position="595"/>
        <end position="628"/>
    </location>
</feature>
<feature type="repeat" description="TPR" evidence="1">
    <location>
        <begin position="561"/>
        <end position="594"/>
    </location>
</feature>
<dbReference type="InterPro" id="IPR011990">
    <property type="entry name" value="TPR-like_helical_dom_sf"/>
</dbReference>
<dbReference type="InterPro" id="IPR002931">
    <property type="entry name" value="Transglutaminase-like"/>
</dbReference>
<protein>
    <submittedName>
        <fullName evidence="4">TPR repeat protein</fullName>
    </submittedName>
</protein>
<dbReference type="Proteomes" id="UP000295499">
    <property type="component" value="Unassembled WGS sequence"/>
</dbReference>
<accession>A0A4R6IKF5</accession>
<sequence>MKIKIIFSTLSFLVLFAVTTIQAQSKTKLAWEKFFQNDRQTSRKLFTQLTTQSTTADEANIGLALLAEMDRPYAEGFGYINKLYKNSANPQPYLFALWGSAAINYNSGRKTPEQLEFLSSLASRKDLDGTLPAMAVSLMGKHYETIKDYGKADQQYGNLGELENWLITGEYENISTSGFDKNYDVLDKPQADAQFKGKNNRQSGWRKVPYLRHDKWFDFSYYNSYHNALQFAQTFVQSPDARIVQLRVGVSGSVKVWVNDQLVLTEAEERNNDLDSYISTIQLHPGYNRVLVQIGESYANRSNFMVRITDEKGQPLTALTTTATPQKYTKETSAATARLQPAAFRYFENKLKQQPDDYLDRLMLAKLYLRQGDIFEARTLMEKLKQEFPQSTYLNSMFIELFSRANNRTGIETLQESILTNDPESALGLELAYSRYVAQQDLVNSEATLKKLEAIYGEDEAIFLKKVNLAGKRKNQQEVIDLIEKAYTLYPNFGTIAGMKYSIERDIRKNPQAIAILQKYIDNNDDYGSAKFVAQLYLDKGEKDAGLNIYQSEIKNDPIGLGIYADLGDQFYKLQSYDKAEKTYLQELDIDPNNSRAYAALGQVYNMMKQKEKSTIAYKKSLLINPNDYDVIESLRRLQDKKPVFDYFIQPDVKALIAAAPTLKDFPDDHVVTLDNEIQKVVYENGGSEEKHIFIAKVLTQKGLESMKEYKIPYNSDQNLNVEIAEVIKASGTKVPAERNQNEVIFTNLEVGDVINLRYKIENYFVGTMASHFWDSFYFNDGLPYVQAKYSLLVHHDKVFKYAFSQQPVPLVKTKKDEFDLYVWQQNNQKALVYEDKMPPMDDVTNKLYISSIPDWQYMSNWYNDIAAAKARSSYEIKSVVNTLFADKPNLDELTKVKLIYKYITNNISYSSVSFRQSGIIPQNPATVINTRIGDCKDVATLFVTMCKEAGITAELALASTRDNGINTLLLPSMEFNHCIAKAIVNGKDYWVELTSNSLPFNTFDNSFIHSNVLEINKTANKLTNFNPTIRGLNTMMYQTVVTLKDADMQIKENNQNTGSAASYLREVFNDLSSTDQLKKMKEQLSHAYPENEIEQLTFGNLNTATATADTVTTSTTYQLLNVIKPVAGLEIFSIPWSNKNGASDLQILAGRKSGIDLTQLFGTDSYDQELILNLPKDKSLVQSYPPVHISNEFVDFNIESSVKDQKLVFKRTFHLKNDFVPQDKVLAFKSFYKQMVDADAQQLALK</sequence>
<evidence type="ECO:0000313" key="5">
    <source>
        <dbReference type="Proteomes" id="UP000295499"/>
    </source>
</evidence>
<dbReference type="SUPFAM" id="SSF54001">
    <property type="entry name" value="Cysteine proteinases"/>
    <property type="match status" value="1"/>
</dbReference>
<dbReference type="OrthoDB" id="98874at2"/>
<dbReference type="PANTHER" id="PTHR12558">
    <property type="entry name" value="CELL DIVISION CYCLE 16,23,27"/>
    <property type="match status" value="1"/>
</dbReference>
<gene>
    <name evidence="4" type="ORF">CLV32_1526</name>
</gene>
<dbReference type="EMBL" id="SNWM01000002">
    <property type="protein sequence ID" value="TDO22550.1"/>
    <property type="molecule type" value="Genomic_DNA"/>
</dbReference>
<name>A0A4R6IKF5_9SPHI</name>
<keyword evidence="5" id="KW-1185">Reference proteome</keyword>
<reference evidence="4 5" key="1">
    <citation type="submission" date="2019-03" db="EMBL/GenBank/DDBJ databases">
        <title>Genomic Encyclopedia of Archaeal and Bacterial Type Strains, Phase II (KMG-II): from individual species to whole genera.</title>
        <authorList>
            <person name="Goeker M."/>
        </authorList>
    </citation>
    <scope>NUCLEOTIDE SEQUENCE [LARGE SCALE GENOMIC DNA]</scope>
    <source>
        <strain evidence="4 5">DSM 19034</strain>
    </source>
</reference>
<dbReference type="Gene3D" id="2.60.120.1130">
    <property type="match status" value="1"/>
</dbReference>
<dbReference type="RefSeq" id="WP_133554001.1">
    <property type="nucleotide sequence ID" value="NZ_SNWM01000002.1"/>
</dbReference>
<keyword evidence="2" id="KW-0732">Signal</keyword>
<feature type="chain" id="PRO_5021030470" evidence="2">
    <location>
        <begin position="24"/>
        <end position="1247"/>
    </location>
</feature>
<dbReference type="Pfam" id="PF12969">
    <property type="entry name" value="DUF3857"/>
    <property type="match status" value="1"/>
</dbReference>
<evidence type="ECO:0000313" key="4">
    <source>
        <dbReference type="EMBL" id="TDO22550.1"/>
    </source>
</evidence>
<dbReference type="SMART" id="SM00460">
    <property type="entry name" value="TGc"/>
    <property type="match status" value="1"/>
</dbReference>
<dbReference type="SUPFAM" id="SSF48452">
    <property type="entry name" value="TPR-like"/>
    <property type="match status" value="2"/>
</dbReference>
<evidence type="ECO:0000256" key="2">
    <source>
        <dbReference type="SAM" id="SignalP"/>
    </source>
</evidence>
<dbReference type="PANTHER" id="PTHR12558:SF13">
    <property type="entry name" value="CELL DIVISION CYCLE PROTEIN 27 HOMOLOG"/>
    <property type="match status" value="1"/>
</dbReference>
<dbReference type="PROSITE" id="PS50005">
    <property type="entry name" value="TPR"/>
    <property type="match status" value="2"/>
</dbReference>
<feature type="domain" description="Transglutaminase-like" evidence="3">
    <location>
        <begin position="928"/>
        <end position="998"/>
    </location>
</feature>
<evidence type="ECO:0000256" key="1">
    <source>
        <dbReference type="PROSITE-ProRule" id="PRU00339"/>
    </source>
</evidence>
<dbReference type="Pfam" id="PF13414">
    <property type="entry name" value="TPR_11"/>
    <property type="match status" value="1"/>
</dbReference>
<dbReference type="Gene3D" id="1.25.40.10">
    <property type="entry name" value="Tetratricopeptide repeat domain"/>
    <property type="match status" value="3"/>
</dbReference>
<dbReference type="AlphaFoldDB" id="A0A4R6IKF5"/>